<dbReference type="EMBL" id="MSKL01000007">
    <property type="protein sequence ID" value="OLO50433.1"/>
    <property type="molecule type" value="Genomic_DNA"/>
</dbReference>
<reference evidence="2 3" key="1">
    <citation type="submission" date="2016-12" db="EMBL/GenBank/DDBJ databases">
        <title>Genomic comparison of strains in the 'Actinomyces naeslundii' group.</title>
        <authorList>
            <person name="Mughal S.R."/>
            <person name="Do T."/>
            <person name="Gilbert S.C."/>
            <person name="Witherden E.A."/>
            <person name="Didelot X."/>
            <person name="Beighton D."/>
        </authorList>
    </citation>
    <scope>NUCLEOTIDE SEQUENCE [LARGE SCALE GENOMIC DNA]</scope>
    <source>
        <strain evidence="2 3">P6N</strain>
    </source>
</reference>
<sequence>MRTDFETLRELVAGLSTGSDTHPAEPTSDGLATRRPRPPLDCQVPDALVPGPQEPYPYSLHQTFERRSSSTTYGTEPLEAEPLLAMVRDALADDASTWGQDAAACPLEPFVLLLRPSGAEPGIYRVRLDGVDLVRPLPQAEEIEGMAVQKEFARAGAIVSVAANLDEADAWGGAAGYRFTMGRSAALIYSLHLRAVARGLVGTVFAGFATSAVRHLLDSDGVSRHQMFAVTIASAQTAPPDEAAG</sequence>
<evidence type="ECO:0000313" key="3">
    <source>
        <dbReference type="Proteomes" id="UP000186394"/>
    </source>
</evidence>
<dbReference type="AlphaFoldDB" id="A0A1Q8VQR4"/>
<comment type="caution">
    <text evidence="2">The sequence shown here is derived from an EMBL/GenBank/DDBJ whole genome shotgun (WGS) entry which is preliminary data.</text>
</comment>
<gene>
    <name evidence="2" type="ORF">BKH28_03075</name>
</gene>
<accession>A0A1Q8VQR4</accession>
<proteinExistence type="predicted"/>
<evidence type="ECO:0008006" key="4">
    <source>
        <dbReference type="Google" id="ProtNLM"/>
    </source>
</evidence>
<dbReference type="RefSeq" id="WP_075417430.1">
    <property type="nucleotide sequence ID" value="NZ_MSKL01000007.1"/>
</dbReference>
<dbReference type="Proteomes" id="UP000186394">
    <property type="component" value="Unassembled WGS sequence"/>
</dbReference>
<dbReference type="GO" id="GO:0016491">
    <property type="term" value="F:oxidoreductase activity"/>
    <property type="evidence" value="ECO:0007669"/>
    <property type="project" value="InterPro"/>
</dbReference>
<dbReference type="Gene3D" id="3.40.109.10">
    <property type="entry name" value="NADH Oxidase"/>
    <property type="match status" value="1"/>
</dbReference>
<name>A0A1Q8VQR4_9ACTO</name>
<dbReference type="InterPro" id="IPR000415">
    <property type="entry name" value="Nitroreductase-like"/>
</dbReference>
<evidence type="ECO:0000256" key="1">
    <source>
        <dbReference type="SAM" id="MobiDB-lite"/>
    </source>
</evidence>
<dbReference type="OrthoDB" id="3435919at2"/>
<protein>
    <recommendedName>
        <fullName evidence="4">Nitroreductase</fullName>
    </recommendedName>
</protein>
<feature type="region of interest" description="Disordered" evidence="1">
    <location>
        <begin position="13"/>
        <end position="37"/>
    </location>
</feature>
<evidence type="ECO:0000313" key="2">
    <source>
        <dbReference type="EMBL" id="OLO50433.1"/>
    </source>
</evidence>
<dbReference type="SUPFAM" id="SSF55469">
    <property type="entry name" value="FMN-dependent nitroreductase-like"/>
    <property type="match status" value="1"/>
</dbReference>
<organism evidence="2 3">
    <name type="scientific">Actinomyces oris</name>
    <dbReference type="NCBI Taxonomy" id="544580"/>
    <lineage>
        <taxon>Bacteria</taxon>
        <taxon>Bacillati</taxon>
        <taxon>Actinomycetota</taxon>
        <taxon>Actinomycetes</taxon>
        <taxon>Actinomycetales</taxon>
        <taxon>Actinomycetaceae</taxon>
        <taxon>Actinomyces</taxon>
    </lineage>
</organism>